<dbReference type="InterPro" id="IPR015422">
    <property type="entry name" value="PyrdxlP-dep_Trfase_small"/>
</dbReference>
<dbReference type="GO" id="GO:0019346">
    <property type="term" value="P:transsulfuration"/>
    <property type="evidence" value="ECO:0007669"/>
    <property type="project" value="InterPro"/>
</dbReference>
<comment type="similarity">
    <text evidence="4">Belongs to the trans-sulfuration enzymes family.</text>
</comment>
<dbReference type="Pfam" id="PF01053">
    <property type="entry name" value="Cys_Met_Meta_PP"/>
    <property type="match status" value="1"/>
</dbReference>
<dbReference type="GO" id="GO:0005737">
    <property type="term" value="C:cytoplasm"/>
    <property type="evidence" value="ECO:0007669"/>
    <property type="project" value="TreeGrafter"/>
</dbReference>
<evidence type="ECO:0000256" key="4">
    <source>
        <dbReference type="RuleBase" id="RU362118"/>
    </source>
</evidence>
<dbReference type="Gene3D" id="3.90.1150.10">
    <property type="entry name" value="Aspartate Aminotransferase, domain 1"/>
    <property type="match status" value="1"/>
</dbReference>
<dbReference type="SUPFAM" id="SSF53383">
    <property type="entry name" value="PLP-dependent transferases"/>
    <property type="match status" value="1"/>
</dbReference>
<dbReference type="InterPro" id="IPR015424">
    <property type="entry name" value="PyrdxlP-dep_Trfase"/>
</dbReference>
<feature type="modified residue" description="N6-(pyridoxal phosphate)lysine" evidence="3">
    <location>
        <position position="217"/>
    </location>
</feature>
<comment type="cofactor">
    <cofactor evidence="1 4">
        <name>pyridoxal 5'-phosphate</name>
        <dbReference type="ChEBI" id="CHEBI:597326"/>
    </cofactor>
</comment>
<evidence type="ECO:0000256" key="3">
    <source>
        <dbReference type="PIRSR" id="PIRSR001434-2"/>
    </source>
</evidence>
<dbReference type="GO" id="GO:0016846">
    <property type="term" value="F:carbon-sulfur lyase activity"/>
    <property type="evidence" value="ECO:0007669"/>
    <property type="project" value="TreeGrafter"/>
</dbReference>
<dbReference type="Gene3D" id="3.40.640.10">
    <property type="entry name" value="Type I PLP-dependent aspartate aminotransferase-like (Major domain)"/>
    <property type="match status" value="1"/>
</dbReference>
<dbReference type="RefSeq" id="WP_310799465.1">
    <property type="nucleotide sequence ID" value="NZ_CP123872.1"/>
</dbReference>
<sequence>MKHKTGTDKSITSKWSRKTQLVRGGSFRSDMGEMSEALFLTSAFAVEEAEEAEGRFDGSREGFVYSRQENPTVKMFENRMALLEGADVGRATATGMAAMHAAIFCQVKSGDHVLASKALFGSNRWFMDELLPRFGVETTVVDGPNLDEWKAGIQDNTTVFFAESMANPTLDMVDIQALADLAHNVGARLVIDNVFSTPVLLNPLDFGADVVAYSTTKHVDGQGRCMGGIVLCSQAFDEEFLYPFFRHTGSAISPFNAWVHLKALETLDMRIHAMCDNAEKVAAALAERLEDVRYPSLPSYAQYDLAKKQMKRGGNMVTLSIPGGKDQAFKFMNALEIFDITNNLGDSRSIATHNWTTTHKALPEETRRELGVNTGMIRMSIGLEDGDDLVKDLMHALDQAGI</sequence>
<keyword evidence="2 3" id="KW-0663">Pyridoxal phosphate</keyword>
<dbReference type="AlphaFoldDB" id="A0AA52EJD5"/>
<evidence type="ECO:0000256" key="2">
    <source>
        <dbReference type="ARBA" id="ARBA00022898"/>
    </source>
</evidence>
<name>A0AA52EJD5_9PROT</name>
<reference evidence="5" key="1">
    <citation type="submission" date="2023-04" db="EMBL/GenBank/DDBJ databases">
        <title>Complete genome sequence of Temperatibacter marinus.</title>
        <authorList>
            <person name="Rong J.-C."/>
            <person name="Yi M.-L."/>
            <person name="Zhao Q."/>
        </authorList>
    </citation>
    <scope>NUCLEOTIDE SEQUENCE</scope>
    <source>
        <strain evidence="5">NBRC 110045</strain>
    </source>
</reference>
<dbReference type="GO" id="GO:0016740">
    <property type="term" value="F:transferase activity"/>
    <property type="evidence" value="ECO:0007669"/>
    <property type="project" value="UniProtKB-KW"/>
</dbReference>
<keyword evidence="6" id="KW-1185">Reference proteome</keyword>
<dbReference type="InterPro" id="IPR000277">
    <property type="entry name" value="Cys/Met-Metab_PyrdxlP-dep_enz"/>
</dbReference>
<evidence type="ECO:0000256" key="1">
    <source>
        <dbReference type="ARBA" id="ARBA00001933"/>
    </source>
</evidence>
<organism evidence="5 6">
    <name type="scientific">Temperatibacter marinus</name>
    <dbReference type="NCBI Taxonomy" id="1456591"/>
    <lineage>
        <taxon>Bacteria</taxon>
        <taxon>Pseudomonadati</taxon>
        <taxon>Pseudomonadota</taxon>
        <taxon>Alphaproteobacteria</taxon>
        <taxon>Kordiimonadales</taxon>
        <taxon>Temperatibacteraceae</taxon>
        <taxon>Temperatibacter</taxon>
    </lineage>
</organism>
<gene>
    <name evidence="5" type="ORF">QGN29_04395</name>
</gene>
<keyword evidence="5" id="KW-0808">Transferase</keyword>
<evidence type="ECO:0000313" key="6">
    <source>
        <dbReference type="Proteomes" id="UP001268683"/>
    </source>
</evidence>
<evidence type="ECO:0000313" key="5">
    <source>
        <dbReference type="EMBL" id="WND03612.1"/>
    </source>
</evidence>
<dbReference type="PANTHER" id="PTHR11808:SF80">
    <property type="entry name" value="CYSTATHIONINE GAMMA-LYASE"/>
    <property type="match status" value="1"/>
</dbReference>
<dbReference type="InterPro" id="IPR015421">
    <property type="entry name" value="PyrdxlP-dep_Trfase_major"/>
</dbReference>
<dbReference type="GO" id="GO:0030170">
    <property type="term" value="F:pyridoxal phosphate binding"/>
    <property type="evidence" value="ECO:0007669"/>
    <property type="project" value="InterPro"/>
</dbReference>
<proteinExistence type="inferred from homology"/>
<dbReference type="KEGG" id="tmk:QGN29_04395"/>
<dbReference type="PIRSF" id="PIRSF001434">
    <property type="entry name" value="CGS"/>
    <property type="match status" value="1"/>
</dbReference>
<dbReference type="PANTHER" id="PTHR11808">
    <property type="entry name" value="TRANS-SULFURATION ENZYME FAMILY MEMBER"/>
    <property type="match status" value="1"/>
</dbReference>
<dbReference type="EMBL" id="CP123872">
    <property type="protein sequence ID" value="WND03612.1"/>
    <property type="molecule type" value="Genomic_DNA"/>
</dbReference>
<dbReference type="Proteomes" id="UP001268683">
    <property type="component" value="Chromosome"/>
</dbReference>
<dbReference type="FunFam" id="3.40.640.10:FF:000046">
    <property type="entry name" value="Cystathionine gamma-lyase"/>
    <property type="match status" value="1"/>
</dbReference>
<protein>
    <submittedName>
        <fullName evidence="5">PLP-dependent transferase</fullName>
    </submittedName>
</protein>
<accession>A0AA52EJD5</accession>